<comment type="caution">
    <text evidence="1">The sequence shown here is derived from an EMBL/GenBank/DDBJ whole genome shotgun (WGS) entry which is preliminary data.</text>
</comment>
<reference evidence="1" key="1">
    <citation type="submission" date="2020-05" db="EMBL/GenBank/DDBJ databases">
        <title>Mycena genomes resolve the evolution of fungal bioluminescence.</title>
        <authorList>
            <person name="Tsai I.J."/>
        </authorList>
    </citation>
    <scope>NUCLEOTIDE SEQUENCE</scope>
    <source>
        <strain evidence="1">CCC161011</strain>
    </source>
</reference>
<dbReference type="AlphaFoldDB" id="A0A8H6X3C9"/>
<gene>
    <name evidence="1" type="ORF">MVEN_02325500</name>
</gene>
<evidence type="ECO:0000313" key="2">
    <source>
        <dbReference type="Proteomes" id="UP000620124"/>
    </source>
</evidence>
<evidence type="ECO:0008006" key="3">
    <source>
        <dbReference type="Google" id="ProtNLM"/>
    </source>
</evidence>
<name>A0A8H6X3C9_9AGAR</name>
<keyword evidence="2" id="KW-1185">Reference proteome</keyword>
<evidence type="ECO:0000313" key="1">
    <source>
        <dbReference type="EMBL" id="KAF7333693.1"/>
    </source>
</evidence>
<accession>A0A8H6X3C9</accession>
<sequence length="288" mass="32091">MPLEDLADDILLELQAICDVYTVLSVSTANKALRRVALQKQLWLSLLHDLSFHSVLDLPPAEVLKRCSTTELVDHVKRVVVGPASWLPGSFAPAMLHRDMKVDIGIDAVQDLVNIQLLRGGKYVLLRTKQSLNVYELASGRRAWKYAADYGSITWSIDLLPGGKILRVLFLPVHHSGNPDISVQEVDLVSGQSSEIFSLDLVTRLERWMSSILGDFFVFALQPSNPVQMIFLLVNWRAENYVVLNYGGRLYSTAQAVLVPGHIVVTYADGAEPYQQLLAVTSLFMMLC</sequence>
<dbReference type="EMBL" id="JACAZI010000028">
    <property type="protein sequence ID" value="KAF7333693.1"/>
    <property type="molecule type" value="Genomic_DNA"/>
</dbReference>
<proteinExistence type="predicted"/>
<organism evidence="1 2">
    <name type="scientific">Mycena venus</name>
    <dbReference type="NCBI Taxonomy" id="2733690"/>
    <lineage>
        <taxon>Eukaryota</taxon>
        <taxon>Fungi</taxon>
        <taxon>Dikarya</taxon>
        <taxon>Basidiomycota</taxon>
        <taxon>Agaricomycotina</taxon>
        <taxon>Agaricomycetes</taxon>
        <taxon>Agaricomycetidae</taxon>
        <taxon>Agaricales</taxon>
        <taxon>Marasmiineae</taxon>
        <taxon>Mycenaceae</taxon>
        <taxon>Mycena</taxon>
    </lineage>
</organism>
<dbReference type="Proteomes" id="UP000620124">
    <property type="component" value="Unassembled WGS sequence"/>
</dbReference>
<protein>
    <recommendedName>
        <fullName evidence="3">F-box domain-containing protein</fullName>
    </recommendedName>
</protein>
<dbReference type="OrthoDB" id="3015771at2759"/>